<dbReference type="GO" id="GO:0032259">
    <property type="term" value="P:methylation"/>
    <property type="evidence" value="ECO:0007669"/>
    <property type="project" value="UniProtKB-KW"/>
</dbReference>
<reference evidence="1 2" key="1">
    <citation type="submission" date="2019-11" db="EMBL/GenBank/DDBJ databases">
        <authorList>
            <person name="Criscuolo A."/>
        </authorList>
    </citation>
    <scope>NUCLEOTIDE SEQUENCE [LARGE SCALE GENOMIC DNA]</scope>
    <source>
        <strain evidence="1">CIP111667</strain>
    </source>
</reference>
<dbReference type="SUPFAM" id="SSF53335">
    <property type="entry name" value="S-adenosyl-L-methionine-dependent methyltransferases"/>
    <property type="match status" value="1"/>
</dbReference>
<proteinExistence type="predicted"/>
<keyword evidence="2" id="KW-1185">Reference proteome</keyword>
<evidence type="ECO:0000313" key="1">
    <source>
        <dbReference type="EMBL" id="VZO37883.1"/>
    </source>
</evidence>
<organism evidence="1 2">
    <name type="scientific">Occultella aeris</name>
    <dbReference type="NCBI Taxonomy" id="2761496"/>
    <lineage>
        <taxon>Bacteria</taxon>
        <taxon>Bacillati</taxon>
        <taxon>Actinomycetota</taxon>
        <taxon>Actinomycetes</taxon>
        <taxon>Micrococcales</taxon>
        <taxon>Ruaniaceae</taxon>
        <taxon>Occultella</taxon>
    </lineage>
</organism>
<dbReference type="Pfam" id="PF13489">
    <property type="entry name" value="Methyltransf_23"/>
    <property type="match status" value="1"/>
</dbReference>
<gene>
    <name evidence="1" type="ORF">HALOF300_02808</name>
</gene>
<comment type="caution">
    <text evidence="1">The sequence shown here is derived from an EMBL/GenBank/DDBJ whole genome shotgun (WGS) entry which is preliminary data.</text>
</comment>
<dbReference type="GO" id="GO:0008168">
    <property type="term" value="F:methyltransferase activity"/>
    <property type="evidence" value="ECO:0007669"/>
    <property type="project" value="UniProtKB-KW"/>
</dbReference>
<dbReference type="CDD" id="cd02440">
    <property type="entry name" value="AdoMet_MTases"/>
    <property type="match status" value="1"/>
</dbReference>
<dbReference type="RefSeq" id="WP_197522552.1">
    <property type="nucleotide sequence ID" value="NZ_CACRYJ010000042.1"/>
</dbReference>
<protein>
    <submittedName>
        <fullName evidence="1">Bifunctional 3-demethylubiquinone-9 3-methyltransferase/ 2-octaprenyl-6-hydroxy phenol methylase</fullName>
    </submittedName>
</protein>
<keyword evidence="1" id="KW-0489">Methyltransferase</keyword>
<sequence>MTQNPSTRSDVQGDPPLAPRALLRWDVVSRLLRDLKPRTVLEIGCGLGAFGARIAPLTTYVAVEPDATSYASANGVISPRGGTVINGTDQSAPAGQTYDLVCAFEVLEHIEEDEAALRTWVEHVKPGGRIMLSVPAFQDRFGPMDTMSGHFRRYSPEEMSTLLTKVGMVRPQVTVYAWPLGYALEAVRNRMDSKKLAGDYKDASVEDLTAASGRTNQPRKRLIGLGIQTATAPFRWLQRLRPTSGTGLVVVAERPA</sequence>
<accession>A0A7M4DKZ3</accession>
<dbReference type="InterPro" id="IPR029063">
    <property type="entry name" value="SAM-dependent_MTases_sf"/>
</dbReference>
<dbReference type="AlphaFoldDB" id="A0A7M4DKZ3"/>
<keyword evidence="1" id="KW-0808">Transferase</keyword>
<evidence type="ECO:0000313" key="2">
    <source>
        <dbReference type="Proteomes" id="UP000419743"/>
    </source>
</evidence>
<dbReference type="Gene3D" id="3.40.50.150">
    <property type="entry name" value="Vaccinia Virus protein VP39"/>
    <property type="match status" value="1"/>
</dbReference>
<dbReference type="EMBL" id="CACRYJ010000042">
    <property type="protein sequence ID" value="VZO37883.1"/>
    <property type="molecule type" value="Genomic_DNA"/>
</dbReference>
<dbReference type="PANTHER" id="PTHR43861">
    <property type="entry name" value="TRANS-ACONITATE 2-METHYLTRANSFERASE-RELATED"/>
    <property type="match status" value="1"/>
</dbReference>
<name>A0A7M4DKZ3_9MICO</name>
<keyword evidence="1" id="KW-0830">Ubiquinone</keyword>
<dbReference type="Proteomes" id="UP000419743">
    <property type="component" value="Unassembled WGS sequence"/>
</dbReference>